<keyword evidence="1" id="KW-0812">Transmembrane</keyword>
<evidence type="ECO:0000313" key="4">
    <source>
        <dbReference type="Proteomes" id="UP000692954"/>
    </source>
</evidence>
<dbReference type="OrthoDB" id="304266at2759"/>
<reference evidence="3" key="1">
    <citation type="submission" date="2021-01" db="EMBL/GenBank/DDBJ databases">
        <authorList>
            <consortium name="Genoscope - CEA"/>
            <person name="William W."/>
        </authorList>
    </citation>
    <scope>NUCLEOTIDE SEQUENCE</scope>
</reference>
<keyword evidence="1" id="KW-1133">Transmembrane helix</keyword>
<evidence type="ECO:0008006" key="5">
    <source>
        <dbReference type="Google" id="ProtNLM"/>
    </source>
</evidence>
<organism evidence="3 4">
    <name type="scientific">Paramecium sonneborni</name>
    <dbReference type="NCBI Taxonomy" id="65129"/>
    <lineage>
        <taxon>Eukaryota</taxon>
        <taxon>Sar</taxon>
        <taxon>Alveolata</taxon>
        <taxon>Ciliophora</taxon>
        <taxon>Intramacronucleata</taxon>
        <taxon>Oligohymenophorea</taxon>
        <taxon>Peniculida</taxon>
        <taxon>Parameciidae</taxon>
        <taxon>Paramecium</taxon>
    </lineage>
</organism>
<keyword evidence="1" id="KW-0472">Membrane</keyword>
<comment type="caution">
    <text evidence="3">The sequence shown here is derived from an EMBL/GenBank/DDBJ whole genome shotgun (WGS) entry which is preliminary data.</text>
</comment>
<feature type="transmembrane region" description="Helical" evidence="1">
    <location>
        <begin position="2566"/>
        <end position="2586"/>
    </location>
</feature>
<feature type="transmembrane region" description="Helical" evidence="1">
    <location>
        <begin position="2343"/>
        <end position="2360"/>
    </location>
</feature>
<evidence type="ECO:0000313" key="3">
    <source>
        <dbReference type="EMBL" id="CAD8072452.1"/>
    </source>
</evidence>
<evidence type="ECO:0000256" key="1">
    <source>
        <dbReference type="SAM" id="Phobius"/>
    </source>
</evidence>
<feature type="transmembrane region" description="Helical" evidence="1">
    <location>
        <begin position="2629"/>
        <end position="2648"/>
    </location>
</feature>
<gene>
    <name evidence="3" type="ORF">PSON_ATCC_30995.1.T0290172</name>
</gene>
<feature type="chain" id="PRO_5035897789" description="Transmembrane protein" evidence="2">
    <location>
        <begin position="23"/>
        <end position="2774"/>
    </location>
</feature>
<sequence>MQSLNQFCTGFTLLILILQTSQKLFQLDQNAQQISLNSKWQPVDQYIGTLFKYCPLSEISHIGSVQRNQSYSYLLNLGYDYLTENLLFIHYVQFTPEMKKITHVVKLYIKNKIMVEEFEFNSNDYEGRWHLQYMYYDLNQKNVILGFMQKEWKMERNLSSIKFFHQEIKFIWGGSLKRFDNSFQEDFLLSSFPGKMNFIFLEPNIKKDFFLSNLEVCESNQNTLINEFYDFSTQSVQLEVNEAYDTQYSIQFWIKIDNYSKEVENIQVIKLSIMLNRQFQLDKENQVELISFQLNYFRENTKWFYCLQFYSYNYPYIFSINQIKDFVNNYLEEIDNEFLFSWHFIKISYKNKKINYFMKNFLLNIQRMHYFENIYQFSNIKFKIVLGENSNENLISGQIKNLQYQTCPFIKSIKNDNNDIYIGQCHYSCKTCYGPNSNDCQSCDEQKNRIYNAINKTCKCKLWYLELNEVKCHGISELNLKESEIYLPIDQRYDELEPVIQCSFGYFLFQDQCIKCPSASQQGSIQCIECFLYPDTWFYSGECSQQLYQLEKDERNTYRFVNDRQLTQSGFYLMVDEELFSCDDCEFCTREEYLESEATGKPFCYLHPLKHINQDIYIKCQTGYLHLETLKCYTPPSRRFIYGNKGTCNEYCGYCALNVCQFCKDPSIYYNDQQGLCRKCNIQNCKYCFSYNLYDLNQVSVRKTILTDLQSQQEEDYVIACSLCLPGYIFNFITNQCIKKEVQLPCLNAFINFDDELICTSSIQLEQLNKQAIEISGCSSYFQFCVKCVFDNFKMVQCTKCQDGYYLNYQNGICMLCSNIIEHSTKCKMITSSYDSWKYEVMSFYNNFVTDKVPILVSGFYFIQYYIADECQDGYITDYDQCLDANDKNCLNWQIDKNGVVCKTCKSLSNYYQSYSFFNKKCQMCTYPCSLCQQRTKDKINLINPYFITNENNIYQTHYCLLNFDSEQSYIHSKLGNIQPLNKNGIRYLYKIDQFFYQYQSQSQHQITEIELQYLIQRNIHTYSAHYNSFDQLNTINLRNMIFSLQYSNLYYDGQNQTHSDKIIDIFNYSKVNLQNFNLFNENNILNINSQYGVEVIIKNLTLSSIKAYKSLIELTNITNLTISNLQINEFIFQSSSVISINNLYQSNNQNTNLLFYDIILTNCIFINSVIIHINNQLSYIENFMINKVRIFNCTFKNSTIISYTQQSNFGKITAQDINIIQSNIFDTEFLKLPISNYIRISQLQMQDSQIYQGILIQSTSSSIFEQVLFQNVKLSNSTLILLKGYLAETNFDHILINFQIQAIQFWGQSPFIIKYRNDYQGQINIRDLFLEQGNMIDESNLFKQNESSCLFDFQSHSLQIINFKSINNVNFQIFCLNNFNQIFFKNCILKQELLGAVNQDTDKNLINQGFLFIKDFTEINLQNLQINNLYMVDSSLIYILSKQDTTLNQSITIDGLHVTNNFLIKNQLSTVPSFLYIQSEYYCNIQIQMINYENNTILYQIEDSQTIAPALIFIQVKQSKIILCQGQFKNNYIANSRNSHIYLNSETIILQSLIVQDINTVYYNNNLNFSTIQSLSKGGLGQLIGQNVLIFDIIFQNIMAHQGGCLFMNLIEKSRVLVENVLIQNSISWNNMSINSYGGSFYIDATNSQLDLIFRNITVQFSISKDSGGFIYLLPSQISNKLKIVDSSFINSFSQENSLISYLCDFFLSNNKFEFKNNTIQIEESQYEDFILINFQISKSSQSGMIVVSNSKINIDSVLINGSYPVSVFSLSFIDHISITNIKIYNVKQFGAPLIFVHNQQQHQLPKQIMMNYLWLSKIEINNCKNMKNQQNGSFINIQILNQIQSTIKLKQFLVLQNNCSNCQNSLINIQFTEFTKSINFDELLFFQNDCGLNSCLSVNSNQNITKINVKNGLFIQNKGFMNGTLNLQASLINLKKLIFIENTASKGGGYYSQQFNELRAKNVYFIENKADVGGAIYLSKKKLQNSQLSQIKFIGNKGKHPGDNLQEQPSYIMLQIFQTDIETITLDGEDQPNLKKFLDNNYIYLPSGQRIGNYQIFSKELQHYKNYNIELKFYLVNNLQQRIQEFEDQAQTCIVRQKQYIGDQLQSKFYDEFVIDYNQQDQSFNLENVTIIFDPYSQQDCYLKIQMICEVKFNEQIEYQFNVKTFPCQEGEYYFESQCLSCDSSKGYYSLEPKASYCLKIDPKMIQKNKQNEIQLYPGYWRPFQKSSYISICIKKPETCEGGWVTGDDSCSIGSIGGLCEECDIYNVRGFGQYYQNNNFKCQFCENFIGKTLVSVVITIITLLSTYLTVNSAQLIFLNFKRLKYTTVHYKIIFRQGQDQSAALIKMIVNYFQILMGIKSFQIQMYSNIVDFINPFSNPVGSSLYSYDCFYSQQSNVPVIYINLIINLLVPIFYYLLFITVYLIAIFLKKAKLSITIYFTAILYLLFYTQPQIINELGSLASERKISGIQYINKNIQFLYSTKTHDTWMAFCIIPLLIFEGLILPLIILCKLIKIRQYFNSEKFRKIWGYIFNDYQESSYYWEIFRIFQRQIIILTLNFNEEQIISKGCIMFVILLFYFSAVLILKPYNVKSLNSFELDCICLCEIIILITCLKYKTQLNQMATIDTILELLFIVVFLYLLLKISLKLINIYYLKYNDRFDNIKRYLFYQFPSLAQKKSIFSKFINIKKKDKNKIQQRFQSAFTNLKHMKNLSNKFSQSNNFIKKNSQNEHTLQLSFQLTNTLNNEKHDNGLIKVDDDYQCNDQDQRIKVVL</sequence>
<accession>A0A8S1M1R2</accession>
<protein>
    <recommendedName>
        <fullName evidence="5">Transmembrane protein</fullName>
    </recommendedName>
</protein>
<feature type="transmembrane region" description="Helical" evidence="1">
    <location>
        <begin position="2295"/>
        <end position="2322"/>
    </location>
</feature>
<dbReference type="PANTHER" id="PTHR11319:SF35">
    <property type="entry name" value="OUTER MEMBRANE PROTEIN PMPC-RELATED"/>
    <property type="match status" value="1"/>
</dbReference>
<keyword evidence="2" id="KW-0732">Signal</keyword>
<feature type="transmembrane region" description="Helical" evidence="1">
    <location>
        <begin position="2437"/>
        <end position="2456"/>
    </location>
</feature>
<feature type="transmembrane region" description="Helical" evidence="1">
    <location>
        <begin position="2490"/>
        <end position="2515"/>
    </location>
</feature>
<feature type="signal peptide" evidence="2">
    <location>
        <begin position="1"/>
        <end position="22"/>
    </location>
</feature>
<keyword evidence="4" id="KW-1185">Reference proteome</keyword>
<dbReference type="CDD" id="cd00064">
    <property type="entry name" value="FU"/>
    <property type="match status" value="1"/>
</dbReference>
<dbReference type="PANTHER" id="PTHR11319">
    <property type="entry name" value="G PROTEIN-COUPLED RECEPTOR-RELATED"/>
    <property type="match status" value="1"/>
</dbReference>
<name>A0A8S1M1R2_9CILI</name>
<dbReference type="Proteomes" id="UP000692954">
    <property type="component" value="Unassembled WGS sequence"/>
</dbReference>
<dbReference type="EMBL" id="CAJJDN010000029">
    <property type="protein sequence ID" value="CAD8072452.1"/>
    <property type="molecule type" value="Genomic_DNA"/>
</dbReference>
<dbReference type="InterPro" id="IPR006212">
    <property type="entry name" value="Furin_repeat"/>
</dbReference>
<evidence type="ECO:0000256" key="2">
    <source>
        <dbReference type="SAM" id="SignalP"/>
    </source>
</evidence>
<feature type="transmembrane region" description="Helical" evidence="1">
    <location>
        <begin position="2402"/>
        <end position="2430"/>
    </location>
</feature>
<proteinExistence type="predicted"/>